<evidence type="ECO:0000259" key="2">
    <source>
        <dbReference type="Pfam" id="PF22966"/>
    </source>
</evidence>
<accession>A0AAD7L0Y3</accession>
<evidence type="ECO:0000313" key="4">
    <source>
        <dbReference type="EMBL" id="KAJ7949579.1"/>
    </source>
</evidence>
<dbReference type="AlphaFoldDB" id="A0AAD7L0Y3"/>
<dbReference type="InterPro" id="IPR033060">
    <property type="entry name" value="INTS7"/>
</dbReference>
<dbReference type="Pfam" id="PF22966">
    <property type="entry name" value="INTS7_C_plants"/>
    <property type="match status" value="1"/>
</dbReference>
<proteinExistence type="inferred from homology"/>
<organism evidence="4 5">
    <name type="scientific">Quillaja saponaria</name>
    <name type="common">Soap bark tree</name>
    <dbReference type="NCBI Taxonomy" id="32244"/>
    <lineage>
        <taxon>Eukaryota</taxon>
        <taxon>Viridiplantae</taxon>
        <taxon>Streptophyta</taxon>
        <taxon>Embryophyta</taxon>
        <taxon>Tracheophyta</taxon>
        <taxon>Spermatophyta</taxon>
        <taxon>Magnoliopsida</taxon>
        <taxon>eudicotyledons</taxon>
        <taxon>Gunneridae</taxon>
        <taxon>Pentapetalae</taxon>
        <taxon>rosids</taxon>
        <taxon>fabids</taxon>
        <taxon>Fabales</taxon>
        <taxon>Quillajaceae</taxon>
        <taxon>Quillaja</taxon>
    </lineage>
</organism>
<name>A0AAD7L0Y3_QUISA</name>
<dbReference type="GO" id="GO:0032039">
    <property type="term" value="C:integrator complex"/>
    <property type="evidence" value="ECO:0007669"/>
    <property type="project" value="InterPro"/>
</dbReference>
<dbReference type="SUPFAM" id="SSF48371">
    <property type="entry name" value="ARM repeat"/>
    <property type="match status" value="1"/>
</dbReference>
<dbReference type="Pfam" id="PF24436">
    <property type="entry name" value="INTS7_N"/>
    <property type="match status" value="1"/>
</dbReference>
<dbReference type="InterPro" id="IPR055195">
    <property type="entry name" value="INTS7_C_plant"/>
</dbReference>
<comment type="similarity">
    <text evidence="1">Belongs to the Integrator subunit 7 family.</text>
</comment>
<evidence type="ECO:0000259" key="3">
    <source>
        <dbReference type="Pfam" id="PF24436"/>
    </source>
</evidence>
<dbReference type="Proteomes" id="UP001163823">
    <property type="component" value="Chromosome 12"/>
</dbReference>
<feature type="domain" description="Integrator complex subunit 7-like C-terminal" evidence="2">
    <location>
        <begin position="976"/>
        <end position="1149"/>
    </location>
</feature>
<keyword evidence="5" id="KW-1185">Reference proteome</keyword>
<feature type="domain" description="Integrator complex subunit 7 N-terminal" evidence="3">
    <location>
        <begin position="66"/>
        <end position="485"/>
    </location>
</feature>
<gene>
    <name evidence="4" type="ORF">O6P43_029899</name>
</gene>
<protein>
    <submittedName>
        <fullName evidence="4">Integrator complex subunit 7</fullName>
    </submittedName>
</protein>
<sequence>MERISADCAMEWSIELEKAIRSRKQGRAIEAILQIGPRIEQWSREPESNIVTLDMFGLVPGEDRLFANTILLRLADAFRLGDNLTRLSIARVFLSELKHRDKRNCKKYKGLLSKARVPNHLELLARVKTVFDAHDIESRAYALVLFGCWADFAKDNAQIRYLILSSLLSSHDLEVKASLFAAGCFCELADDFASVVLEMLAALLTSSEISLAVILAGARTFAKLGSSYSVANKAYKIGLQMVLDSAVEDFVVAMLFSLSKLASTSTSLISEQADLLLSFLNRERTSRVQTTALRCFHFLITKGVCPVTVDLTKALLCLIDEPKLPSAMQSEALRILHKILLYVVPPLQYVELHEFSKLFAIAENVLQYPISLKNHLAIHFLVDLACTIKESTQIVKDVYCSYSVPSRVVSLIIDQITLLVKQLLESCQTDSKAFEDIQMLLKLLLDVVDKHSQLGVLVLNNISLVIKNLVNMIDDNITVSYQAEISNHENVYYKGEKSRPVISKVLHKVYRFMVTFLENLNKAGSINSEIFQEVKLLVEFVCECSLFDFFTYTTYSFLLYNHNFRGCFMNESNDIWNHNNNSGVVPHDCFVKHEIDTLKCMQKRFTEAENWHAYKAGAHAANQGAWITATLVFGKLSSKVKSDTFSSWLKFLFQYAHFEGRIQLLLLPKQASTLVDCLGSNTFPITFSTDDLNNNDPSIEGNINISKYSETVTGAYGELCFSIGTLETAVTTRQAFCFQRWFLYLRAKVLENMVDILKAVRIILLNLDNCKNTVVESNHMLECVKSFQEISQISLQLKRLSQELDLIGMSFIDMDREGSKFISFLAVNCAVLAFTAGFVVYITNAHVNEDVTGENADNLQALVLQNLIGRLWHIDQQTRNHLSTLLNIIDKPKNCFHPHSDFQTMATGSEDKDFLSACSYAVSGIVCWLNEVKVYDKTLYKVSKNGLELLLNIAMKWLHSPFRVPKYFFKVRQCIGSELFAQNEDTRNQSDLSVLPGSCLSLNLCVQLRNVPSNLRLRLKKFYCILYCRLSFQEPRPSDDKEKTPSAYQAWKDDDFVEMNNDLFCYLANCNATKMRRRKGGRDDNDGVVRAFVNFELNEKGQGFSKCMLDVSDFPAGCYRIKWHSCCIDSMGSYRSLLPLNMGPVITIHKFPLG</sequence>
<comment type="caution">
    <text evidence="4">The sequence shown here is derived from an EMBL/GenBank/DDBJ whole genome shotgun (WGS) entry which is preliminary data.</text>
</comment>
<dbReference type="InterPro" id="IPR016024">
    <property type="entry name" value="ARM-type_fold"/>
</dbReference>
<reference evidence="4" key="1">
    <citation type="journal article" date="2023" name="Science">
        <title>Elucidation of the pathway for biosynthesis of saponin adjuvants from the soapbark tree.</title>
        <authorList>
            <person name="Reed J."/>
            <person name="Orme A."/>
            <person name="El-Demerdash A."/>
            <person name="Owen C."/>
            <person name="Martin L.B.B."/>
            <person name="Misra R.C."/>
            <person name="Kikuchi S."/>
            <person name="Rejzek M."/>
            <person name="Martin A.C."/>
            <person name="Harkess A."/>
            <person name="Leebens-Mack J."/>
            <person name="Louveau T."/>
            <person name="Stephenson M.J."/>
            <person name="Osbourn A."/>
        </authorList>
    </citation>
    <scope>NUCLEOTIDE SEQUENCE</scope>
    <source>
        <strain evidence="4">S10</strain>
    </source>
</reference>
<dbReference type="PANTHER" id="PTHR13322:SF2">
    <property type="entry name" value="INTEGRATOR COMPLEX SUBUNIT 7"/>
    <property type="match status" value="1"/>
</dbReference>
<dbReference type="InterPro" id="IPR056516">
    <property type="entry name" value="INTS7_N"/>
</dbReference>
<dbReference type="EMBL" id="JARAOO010000012">
    <property type="protein sequence ID" value="KAJ7949579.1"/>
    <property type="molecule type" value="Genomic_DNA"/>
</dbReference>
<dbReference type="PANTHER" id="PTHR13322">
    <property type="entry name" value="C1ORF73 PROTEIN"/>
    <property type="match status" value="1"/>
</dbReference>
<evidence type="ECO:0000313" key="5">
    <source>
        <dbReference type="Proteomes" id="UP001163823"/>
    </source>
</evidence>
<dbReference type="GO" id="GO:0034472">
    <property type="term" value="P:snRNA 3'-end processing"/>
    <property type="evidence" value="ECO:0007669"/>
    <property type="project" value="TreeGrafter"/>
</dbReference>
<dbReference type="KEGG" id="qsa:O6P43_029899"/>
<evidence type="ECO:0000256" key="1">
    <source>
        <dbReference type="ARBA" id="ARBA00008565"/>
    </source>
</evidence>